<evidence type="ECO:0000256" key="2">
    <source>
        <dbReference type="ARBA" id="ARBA00022679"/>
    </source>
</evidence>
<evidence type="ECO:0000256" key="9">
    <source>
        <dbReference type="ARBA" id="ARBA00049535"/>
    </source>
</evidence>
<name>A0A3N4V0I5_9RHOB</name>
<organism evidence="16 17">
    <name type="scientific">Pacificibacter maritimus</name>
    <dbReference type="NCBI Taxonomy" id="762213"/>
    <lineage>
        <taxon>Bacteria</taxon>
        <taxon>Pseudomonadati</taxon>
        <taxon>Pseudomonadota</taxon>
        <taxon>Alphaproteobacteria</taxon>
        <taxon>Rhodobacterales</taxon>
        <taxon>Roseobacteraceae</taxon>
        <taxon>Pacificibacter</taxon>
    </lineage>
</organism>
<evidence type="ECO:0000256" key="3">
    <source>
        <dbReference type="ARBA" id="ARBA00022723"/>
    </source>
</evidence>
<dbReference type="GO" id="GO:0009156">
    <property type="term" value="P:ribonucleoside monophosphate biosynthetic process"/>
    <property type="evidence" value="ECO:0007669"/>
    <property type="project" value="InterPro"/>
</dbReference>
<gene>
    <name evidence="12" type="primary">prs</name>
    <name evidence="16" type="ORF">EDD53_2126</name>
</gene>
<comment type="similarity">
    <text evidence="11 12">Belongs to the ribose-phosphate pyrophosphokinase family. Class I subfamily.</text>
</comment>
<dbReference type="FunFam" id="3.40.50.2020:FF:000001">
    <property type="entry name" value="Ribose-phosphate pyrophosphokinase"/>
    <property type="match status" value="1"/>
</dbReference>
<keyword evidence="6 12" id="KW-0418">Kinase</keyword>
<feature type="binding site" evidence="12">
    <location>
        <begin position="234"/>
        <end position="238"/>
    </location>
    <ligand>
        <name>D-ribose 5-phosphate</name>
        <dbReference type="ChEBI" id="CHEBI:78346"/>
    </ligand>
</feature>
<evidence type="ECO:0000259" key="15">
    <source>
        <dbReference type="Pfam" id="PF13793"/>
    </source>
</evidence>
<feature type="domain" description="Ribose-phosphate pyrophosphokinase N-terminal" evidence="15">
    <location>
        <begin position="8"/>
        <end position="129"/>
    </location>
</feature>
<dbReference type="EMBL" id="RKQK01000003">
    <property type="protein sequence ID" value="RPE66424.1"/>
    <property type="molecule type" value="Genomic_DNA"/>
</dbReference>
<dbReference type="HAMAP" id="MF_00583_B">
    <property type="entry name" value="RibP_PPkinase_B"/>
    <property type="match status" value="1"/>
</dbReference>
<dbReference type="NCBIfam" id="NF002320">
    <property type="entry name" value="PRK01259.1"/>
    <property type="match status" value="1"/>
</dbReference>
<dbReference type="GO" id="GO:0000287">
    <property type="term" value="F:magnesium ion binding"/>
    <property type="evidence" value="ECO:0007669"/>
    <property type="project" value="UniProtKB-UniRule"/>
</dbReference>
<comment type="caution">
    <text evidence="16">The sequence shown here is derived from an EMBL/GenBank/DDBJ whole genome shotgun (WGS) entry which is preliminary data.</text>
</comment>
<dbReference type="NCBIfam" id="TIGR01251">
    <property type="entry name" value="ribP_PPkin"/>
    <property type="match status" value="1"/>
</dbReference>
<evidence type="ECO:0000259" key="14">
    <source>
        <dbReference type="Pfam" id="PF00156"/>
    </source>
</evidence>
<evidence type="ECO:0000313" key="17">
    <source>
        <dbReference type="Proteomes" id="UP000269689"/>
    </source>
</evidence>
<evidence type="ECO:0000256" key="10">
    <source>
        <dbReference type="ARBA" id="ARBA00054914"/>
    </source>
</evidence>
<dbReference type="CDD" id="cd06223">
    <property type="entry name" value="PRTases_typeI"/>
    <property type="match status" value="1"/>
</dbReference>
<evidence type="ECO:0000313" key="16">
    <source>
        <dbReference type="EMBL" id="RPE66424.1"/>
    </source>
</evidence>
<feature type="active site" evidence="12">
    <location>
        <position position="204"/>
    </location>
</feature>
<feature type="binding site" evidence="12">
    <location>
        <begin position="46"/>
        <end position="48"/>
    </location>
    <ligand>
        <name>ATP</name>
        <dbReference type="ChEBI" id="CHEBI:30616"/>
    </ligand>
</feature>
<keyword evidence="4 12" id="KW-0545">Nucleotide biosynthesis</keyword>
<dbReference type="Proteomes" id="UP000269689">
    <property type="component" value="Unassembled WGS sequence"/>
</dbReference>
<evidence type="ECO:0000256" key="12">
    <source>
        <dbReference type="HAMAP-Rule" id="MF_00583"/>
    </source>
</evidence>
<reference evidence="16 17" key="1">
    <citation type="submission" date="2018-11" db="EMBL/GenBank/DDBJ databases">
        <title>Genomic Encyclopedia of Type Strains, Phase IV (KMG-IV): sequencing the most valuable type-strain genomes for metagenomic binning, comparative biology and taxonomic classification.</title>
        <authorList>
            <person name="Goeker M."/>
        </authorList>
    </citation>
    <scope>NUCLEOTIDE SEQUENCE [LARGE SCALE GENOMIC DNA]</scope>
    <source>
        <strain evidence="16 17">DSM 104731</strain>
    </source>
</reference>
<dbReference type="EC" id="2.7.6.1" evidence="12"/>
<evidence type="ECO:0000256" key="13">
    <source>
        <dbReference type="RuleBase" id="RU004325"/>
    </source>
</evidence>
<comment type="pathway">
    <text evidence="1 12">Metabolic intermediate biosynthesis; 5-phospho-alpha-D-ribose 1-diphosphate biosynthesis; 5-phospho-alpha-D-ribose 1-diphosphate from D-ribose 5-phosphate (route I): step 1/1.</text>
</comment>
<comment type="subcellular location">
    <subcellularLocation>
        <location evidence="12">Cytoplasm</location>
    </subcellularLocation>
</comment>
<feature type="binding site" evidence="12">
    <location>
        <position position="181"/>
    </location>
    <ligand>
        <name>Mg(2+)</name>
        <dbReference type="ChEBI" id="CHEBI:18420"/>
    </ligand>
</feature>
<evidence type="ECO:0000256" key="5">
    <source>
        <dbReference type="ARBA" id="ARBA00022741"/>
    </source>
</evidence>
<dbReference type="PROSITE" id="PS00114">
    <property type="entry name" value="PRPP_SYNTHASE"/>
    <property type="match status" value="1"/>
</dbReference>
<comment type="cofactor">
    <cofactor evidence="12">
        <name>Mg(2+)</name>
        <dbReference type="ChEBI" id="CHEBI:18420"/>
    </cofactor>
    <text evidence="12">Binds 2 Mg(2+) ions per subunit.</text>
</comment>
<dbReference type="InterPro" id="IPR029099">
    <property type="entry name" value="Pribosyltran_N"/>
</dbReference>
<feature type="binding site" evidence="12">
    <location>
        <position position="206"/>
    </location>
    <ligand>
        <name>D-ribose 5-phosphate</name>
        <dbReference type="ChEBI" id="CHEBI:78346"/>
    </ligand>
</feature>
<comment type="function">
    <text evidence="10 12">Involved in the biosynthesis of the central metabolite phospho-alpha-D-ribosyl-1-pyrophosphate (PRPP) via the transfer of pyrophosphoryl group from ATP to 1-hydroxyl of ribose-5-phosphate (Rib-5-P).</text>
</comment>
<keyword evidence="17" id="KW-1185">Reference proteome</keyword>
<dbReference type="GO" id="GO:0005737">
    <property type="term" value="C:cytoplasm"/>
    <property type="evidence" value="ECO:0007669"/>
    <property type="project" value="UniProtKB-SubCell"/>
</dbReference>
<dbReference type="GO" id="GO:0004749">
    <property type="term" value="F:ribose phosphate diphosphokinase activity"/>
    <property type="evidence" value="ECO:0007669"/>
    <property type="project" value="UniProtKB-UniRule"/>
</dbReference>
<sequence length="338" mass="36962">MANATEPKLISGNANKPLAASVARRLSMHRGMSVQLCDARVERFNDGEIFVEVYENVRGEDMFIIQSTSNPANDNLMELLIMADALRRSSAGRITAVIPYFGYARQDRRTKARTPISAKLVANMMVEAGIERILTMDLHATQIQGFFDIPVDNLYASPVFALDIKHHFKGNMDDIMVVSPDVGGVARARELAKRIEAPLSIVDKRREKAGEIAEMTVIGDVKGKKCIIVDDICDTAGTLCKAAENLMDHGAAEVHAYITHGVLSGPAVERVTNSVMKSLVITDSIQATDEVKNCPNIRIVPTAPLFAQGIINTWNGTSVSSLFENETLGPLYEGLYQI</sequence>
<dbReference type="InterPro" id="IPR005946">
    <property type="entry name" value="Rib-P_diPkinase"/>
</dbReference>
<feature type="domain" description="Phosphoribosyltransferase" evidence="14">
    <location>
        <begin position="151"/>
        <end position="280"/>
    </location>
</feature>
<evidence type="ECO:0000256" key="4">
    <source>
        <dbReference type="ARBA" id="ARBA00022727"/>
    </source>
</evidence>
<dbReference type="Pfam" id="PF00156">
    <property type="entry name" value="Pribosyltran"/>
    <property type="match status" value="1"/>
</dbReference>
<dbReference type="InterPro" id="IPR000842">
    <property type="entry name" value="PRib_PP_synth_CS"/>
</dbReference>
<comment type="catalytic activity">
    <reaction evidence="9 12 13">
        <text>D-ribose 5-phosphate + ATP = 5-phospho-alpha-D-ribose 1-diphosphate + AMP + H(+)</text>
        <dbReference type="Rhea" id="RHEA:15609"/>
        <dbReference type="ChEBI" id="CHEBI:15378"/>
        <dbReference type="ChEBI" id="CHEBI:30616"/>
        <dbReference type="ChEBI" id="CHEBI:58017"/>
        <dbReference type="ChEBI" id="CHEBI:78346"/>
        <dbReference type="ChEBI" id="CHEBI:456215"/>
        <dbReference type="EC" id="2.7.6.1"/>
    </reaction>
</comment>
<dbReference type="Pfam" id="PF13793">
    <property type="entry name" value="Pribosyltran_N"/>
    <property type="match status" value="1"/>
</dbReference>
<feature type="binding site" evidence="12">
    <location>
        <position position="230"/>
    </location>
    <ligand>
        <name>D-ribose 5-phosphate</name>
        <dbReference type="ChEBI" id="CHEBI:78346"/>
    </ligand>
</feature>
<dbReference type="Gene3D" id="3.40.50.2020">
    <property type="match status" value="2"/>
</dbReference>
<dbReference type="AlphaFoldDB" id="A0A3N4V0I5"/>
<dbReference type="OrthoDB" id="9777067at2"/>
<dbReference type="GO" id="GO:0002189">
    <property type="term" value="C:ribose phosphate diphosphokinase complex"/>
    <property type="evidence" value="ECO:0007669"/>
    <property type="project" value="TreeGrafter"/>
</dbReference>
<keyword evidence="2 12" id="KW-0808">Transferase</keyword>
<dbReference type="PANTHER" id="PTHR10210:SF41">
    <property type="entry name" value="RIBOSE-PHOSPHATE PYROPHOSPHOKINASE 1, CHLOROPLASTIC"/>
    <property type="match status" value="1"/>
</dbReference>
<dbReference type="UniPathway" id="UPA00087">
    <property type="reaction ID" value="UER00172"/>
</dbReference>
<evidence type="ECO:0000256" key="6">
    <source>
        <dbReference type="ARBA" id="ARBA00022777"/>
    </source>
</evidence>
<dbReference type="GO" id="GO:0005524">
    <property type="term" value="F:ATP binding"/>
    <property type="evidence" value="ECO:0007669"/>
    <property type="project" value="UniProtKB-KW"/>
</dbReference>
<evidence type="ECO:0000256" key="1">
    <source>
        <dbReference type="ARBA" id="ARBA00004996"/>
    </source>
</evidence>
<keyword evidence="8 12" id="KW-0460">Magnesium</keyword>
<keyword evidence="3 12" id="KW-0479">Metal-binding</keyword>
<dbReference type="GO" id="GO:0016301">
    <property type="term" value="F:kinase activity"/>
    <property type="evidence" value="ECO:0007669"/>
    <property type="project" value="UniProtKB-KW"/>
</dbReference>
<dbReference type="PANTHER" id="PTHR10210">
    <property type="entry name" value="RIBOSE-PHOSPHATE DIPHOSPHOKINASE FAMILY MEMBER"/>
    <property type="match status" value="1"/>
</dbReference>
<dbReference type="RefSeq" id="WP_123793172.1">
    <property type="nucleotide sequence ID" value="NZ_RKQK01000003.1"/>
</dbReference>
<protein>
    <recommendedName>
        <fullName evidence="12">Ribose-phosphate pyrophosphokinase</fullName>
        <shortName evidence="12">RPPK</shortName>
        <ecNumber evidence="12">2.7.6.1</ecNumber>
    </recommendedName>
    <alternativeName>
        <fullName evidence="12">5-phospho-D-ribosyl alpha-1-diphosphate synthase</fullName>
    </alternativeName>
    <alternativeName>
        <fullName evidence="12">Phosphoribosyl diphosphate synthase</fullName>
    </alternativeName>
    <alternativeName>
        <fullName evidence="12">Phosphoribosyl pyrophosphate synthase</fullName>
        <shortName evidence="12">P-Rib-PP synthase</shortName>
        <shortName evidence="12">PRPP synthase</shortName>
        <shortName evidence="12">PRPPase</shortName>
    </alternativeName>
</protein>
<keyword evidence="5 12" id="KW-0547">Nucleotide-binding</keyword>
<proteinExistence type="inferred from homology"/>
<accession>A0A3N4V0I5</accession>
<evidence type="ECO:0000256" key="7">
    <source>
        <dbReference type="ARBA" id="ARBA00022840"/>
    </source>
</evidence>
<comment type="subunit">
    <text evidence="12">Homohexamer.</text>
</comment>
<keyword evidence="7 12" id="KW-0067">ATP-binding</keyword>
<dbReference type="InterPro" id="IPR037515">
    <property type="entry name" value="Rib-P_diPkinase_bac"/>
</dbReference>
<dbReference type="GO" id="GO:0006164">
    <property type="term" value="P:purine nucleotide biosynthetic process"/>
    <property type="evidence" value="ECO:0007669"/>
    <property type="project" value="TreeGrafter"/>
</dbReference>
<dbReference type="SUPFAM" id="SSF53271">
    <property type="entry name" value="PRTase-like"/>
    <property type="match status" value="1"/>
</dbReference>
<dbReference type="SMART" id="SM01400">
    <property type="entry name" value="Pribosyltran_N"/>
    <property type="match status" value="1"/>
</dbReference>
<feature type="binding site" evidence="12">
    <location>
        <begin position="105"/>
        <end position="106"/>
    </location>
    <ligand>
        <name>ATP</name>
        <dbReference type="ChEBI" id="CHEBI:30616"/>
    </ligand>
</feature>
<feature type="binding site" evidence="12">
    <location>
        <position position="139"/>
    </location>
    <ligand>
        <name>Mg(2+)</name>
        <dbReference type="ChEBI" id="CHEBI:18420"/>
    </ligand>
</feature>
<dbReference type="InterPro" id="IPR029057">
    <property type="entry name" value="PRTase-like"/>
</dbReference>
<keyword evidence="12" id="KW-0963">Cytoplasm</keyword>
<dbReference type="GO" id="GO:0006015">
    <property type="term" value="P:5-phosphoribose 1-diphosphate biosynthetic process"/>
    <property type="evidence" value="ECO:0007669"/>
    <property type="project" value="UniProtKB-UniRule"/>
</dbReference>
<dbReference type="InterPro" id="IPR000836">
    <property type="entry name" value="PRTase_dom"/>
</dbReference>
<evidence type="ECO:0000256" key="8">
    <source>
        <dbReference type="ARBA" id="ARBA00022842"/>
    </source>
</evidence>
<evidence type="ECO:0000256" key="11">
    <source>
        <dbReference type="ARBA" id="ARBA00061444"/>
    </source>
</evidence>